<evidence type="ECO:0000313" key="3">
    <source>
        <dbReference type="Proteomes" id="UP001589575"/>
    </source>
</evidence>
<accession>A0ABV5G659</accession>
<feature type="region of interest" description="Disordered" evidence="1">
    <location>
        <begin position="1"/>
        <end position="27"/>
    </location>
</feature>
<dbReference type="Proteomes" id="UP001589575">
    <property type="component" value="Unassembled WGS sequence"/>
</dbReference>
<organism evidence="2 3">
    <name type="scientific">Citricoccus parietis</name>
    <dbReference type="NCBI Taxonomy" id="592307"/>
    <lineage>
        <taxon>Bacteria</taxon>
        <taxon>Bacillati</taxon>
        <taxon>Actinomycetota</taxon>
        <taxon>Actinomycetes</taxon>
        <taxon>Micrococcales</taxon>
        <taxon>Micrococcaceae</taxon>
        <taxon>Citricoccus</taxon>
    </lineage>
</organism>
<evidence type="ECO:0000313" key="2">
    <source>
        <dbReference type="EMBL" id="MFB9074376.1"/>
    </source>
</evidence>
<dbReference type="EMBL" id="JBHMFI010000002">
    <property type="protein sequence ID" value="MFB9074376.1"/>
    <property type="molecule type" value="Genomic_DNA"/>
</dbReference>
<reference evidence="2 3" key="1">
    <citation type="submission" date="2024-09" db="EMBL/GenBank/DDBJ databases">
        <authorList>
            <person name="Sun Q."/>
            <person name="Mori K."/>
        </authorList>
    </citation>
    <scope>NUCLEOTIDE SEQUENCE [LARGE SCALE GENOMIC DNA]</scope>
    <source>
        <strain evidence="2 3">CCM 7609</strain>
    </source>
</reference>
<gene>
    <name evidence="2" type="ORF">ACFFX0_25550</name>
</gene>
<sequence length="49" mass="5300">MTGVSNLTSQNPVTRDPHSQGPIPVYFDPCPDPPARCPLEEMGDRAFTG</sequence>
<evidence type="ECO:0000256" key="1">
    <source>
        <dbReference type="SAM" id="MobiDB-lite"/>
    </source>
</evidence>
<protein>
    <submittedName>
        <fullName evidence="2">Uncharacterized protein</fullName>
    </submittedName>
</protein>
<name>A0ABV5G659_9MICC</name>
<keyword evidence="3" id="KW-1185">Reference proteome</keyword>
<comment type="caution">
    <text evidence="2">The sequence shown here is derived from an EMBL/GenBank/DDBJ whole genome shotgun (WGS) entry which is preliminary data.</text>
</comment>
<feature type="compositionally biased region" description="Polar residues" evidence="1">
    <location>
        <begin position="1"/>
        <end position="13"/>
    </location>
</feature>
<proteinExistence type="predicted"/>